<accession>A0AAW2E7L4</accession>
<dbReference type="EMBL" id="JADYXP020000027">
    <property type="protein sequence ID" value="KAL0099651.1"/>
    <property type="molecule type" value="Genomic_DNA"/>
</dbReference>
<evidence type="ECO:0000313" key="2">
    <source>
        <dbReference type="Proteomes" id="UP001430953"/>
    </source>
</evidence>
<proteinExistence type="predicted"/>
<reference evidence="1 2" key="1">
    <citation type="submission" date="2023-03" db="EMBL/GenBank/DDBJ databases">
        <title>High recombination rates correlate with genetic variation in Cardiocondyla obscurior ants.</title>
        <authorList>
            <person name="Errbii M."/>
        </authorList>
    </citation>
    <scope>NUCLEOTIDE SEQUENCE [LARGE SCALE GENOMIC DNA]</scope>
    <source>
        <strain evidence="1">Alpha-2009</strain>
        <tissue evidence="1">Whole body</tissue>
    </source>
</reference>
<sequence>MRKKTWLRGNERSHYIDNDKFTPNVKHKIILSIFIYIYISHIFKYTKVFFNRTFAEDSIDPLFSGESAGERKCATSETGRICKNI</sequence>
<protein>
    <submittedName>
        <fullName evidence="1">Uncharacterized protein</fullName>
    </submittedName>
</protein>
<dbReference type="AlphaFoldDB" id="A0AAW2E7L4"/>
<organism evidence="1 2">
    <name type="scientific">Cardiocondyla obscurior</name>
    <dbReference type="NCBI Taxonomy" id="286306"/>
    <lineage>
        <taxon>Eukaryota</taxon>
        <taxon>Metazoa</taxon>
        <taxon>Ecdysozoa</taxon>
        <taxon>Arthropoda</taxon>
        <taxon>Hexapoda</taxon>
        <taxon>Insecta</taxon>
        <taxon>Pterygota</taxon>
        <taxon>Neoptera</taxon>
        <taxon>Endopterygota</taxon>
        <taxon>Hymenoptera</taxon>
        <taxon>Apocrita</taxon>
        <taxon>Aculeata</taxon>
        <taxon>Formicoidea</taxon>
        <taxon>Formicidae</taxon>
        <taxon>Myrmicinae</taxon>
        <taxon>Cardiocondyla</taxon>
    </lineage>
</organism>
<comment type="caution">
    <text evidence="1">The sequence shown here is derived from an EMBL/GenBank/DDBJ whole genome shotgun (WGS) entry which is preliminary data.</text>
</comment>
<gene>
    <name evidence="1" type="ORF">PUN28_019803</name>
</gene>
<name>A0AAW2E7L4_9HYME</name>
<evidence type="ECO:0000313" key="1">
    <source>
        <dbReference type="EMBL" id="KAL0099651.1"/>
    </source>
</evidence>
<dbReference type="Proteomes" id="UP001430953">
    <property type="component" value="Unassembled WGS sequence"/>
</dbReference>
<keyword evidence="2" id="KW-1185">Reference proteome</keyword>